<evidence type="ECO:0000313" key="2">
    <source>
        <dbReference type="Proteomes" id="UP000428260"/>
    </source>
</evidence>
<dbReference type="InterPro" id="IPR012657">
    <property type="entry name" value="23S_rRNA-intervening_sequence"/>
</dbReference>
<dbReference type="InterPro" id="IPR036583">
    <property type="entry name" value="23S_rRNA_IVS_sf"/>
</dbReference>
<evidence type="ECO:0000313" key="1">
    <source>
        <dbReference type="EMBL" id="QGY47333.1"/>
    </source>
</evidence>
<dbReference type="Pfam" id="PF05635">
    <property type="entry name" value="23S_rRNA_IVP"/>
    <property type="match status" value="1"/>
</dbReference>
<dbReference type="EMBL" id="CP046401">
    <property type="protein sequence ID" value="QGY47333.1"/>
    <property type="molecule type" value="Genomic_DNA"/>
</dbReference>
<dbReference type="SUPFAM" id="SSF158446">
    <property type="entry name" value="IVS-encoded protein-like"/>
    <property type="match status" value="1"/>
</dbReference>
<dbReference type="AlphaFoldDB" id="A0A6I6K6P1"/>
<reference evidence="1 2" key="1">
    <citation type="submission" date="2019-11" db="EMBL/GenBank/DDBJ databases">
        <authorList>
            <person name="Zheng R.K."/>
            <person name="Sun C.M."/>
        </authorList>
    </citation>
    <scope>NUCLEOTIDE SEQUENCE [LARGE SCALE GENOMIC DNA]</scope>
    <source>
        <strain evidence="1 2">WC007</strain>
    </source>
</reference>
<dbReference type="Proteomes" id="UP000428260">
    <property type="component" value="Chromosome"/>
</dbReference>
<dbReference type="PIRSF" id="PIRSF035652">
    <property type="entry name" value="CHP02436"/>
    <property type="match status" value="1"/>
</dbReference>
<dbReference type="NCBIfam" id="TIGR02436">
    <property type="entry name" value="four helix bundle protein"/>
    <property type="match status" value="1"/>
</dbReference>
<keyword evidence="2" id="KW-1185">Reference proteome</keyword>
<accession>A0A6I6K6P1</accession>
<dbReference type="Gene3D" id="1.20.1440.60">
    <property type="entry name" value="23S rRNA-intervening sequence"/>
    <property type="match status" value="1"/>
</dbReference>
<protein>
    <submittedName>
        <fullName evidence="1">Four helix bundle protein</fullName>
    </submittedName>
</protein>
<organism evidence="1 2">
    <name type="scientific">Maribellus comscasis</name>
    <dbReference type="NCBI Taxonomy" id="2681766"/>
    <lineage>
        <taxon>Bacteria</taxon>
        <taxon>Pseudomonadati</taxon>
        <taxon>Bacteroidota</taxon>
        <taxon>Bacteroidia</taxon>
        <taxon>Marinilabiliales</taxon>
        <taxon>Prolixibacteraceae</taxon>
        <taxon>Maribellus</taxon>
    </lineage>
</organism>
<proteinExistence type="predicted"/>
<gene>
    <name evidence="1" type="ORF">GM418_27795</name>
</gene>
<sequence>MVDRYELKNRTKIFAHQCVKFASSLPKTKLGSHIECQLIRCATSVAVNYRSVLLAQSDAAFAAKLSIVIEEIDECDFWIEFALDEEIVSLEVVASLMKEAKELTAIFIAGRKTIQSEK</sequence>
<dbReference type="KEGG" id="mcos:GM418_27795"/>
<name>A0A6I6K6P1_9BACT</name>